<gene>
    <name evidence="1" type="ORF">QS795_011785</name>
</gene>
<evidence type="ECO:0000313" key="2">
    <source>
        <dbReference type="Proteomes" id="UP001302443"/>
    </source>
</evidence>
<name>A0ABZ0MYM6_9GAMM</name>
<dbReference type="EMBL" id="CP135990">
    <property type="protein sequence ID" value="WPA91158.1"/>
    <property type="molecule type" value="Genomic_DNA"/>
</dbReference>
<evidence type="ECO:0000313" key="1">
    <source>
        <dbReference type="EMBL" id="WPA91158.1"/>
    </source>
</evidence>
<protein>
    <recommendedName>
        <fullName evidence="3">Fungal N-terminal domain-containing protein</fullName>
    </recommendedName>
</protein>
<reference evidence="1 2" key="1">
    <citation type="submission" date="2023-09" db="EMBL/GenBank/DDBJ databases">
        <title>Genomic Revisitation and Reclassification of the Genus Providencia.</title>
        <authorList>
            <person name="Dong X."/>
        </authorList>
    </citation>
    <scope>NUCLEOTIDE SEQUENCE [LARGE SCALE GENOMIC DNA]</scope>
    <source>
        <strain evidence="1 2">D4759</strain>
    </source>
</reference>
<evidence type="ECO:0008006" key="3">
    <source>
        <dbReference type="Google" id="ProtNLM"/>
    </source>
</evidence>
<keyword evidence="2" id="KW-1185">Reference proteome</keyword>
<accession>A0ABZ0MYM6</accession>
<proteinExistence type="predicted"/>
<dbReference type="RefSeq" id="WP_318626505.1">
    <property type="nucleotide sequence ID" value="NZ_CP135990.1"/>
</dbReference>
<dbReference type="Proteomes" id="UP001302443">
    <property type="component" value="Chromosome"/>
</dbReference>
<organism evidence="1 2">
    <name type="scientific">Providencia zhijiangensis</name>
    <dbReference type="NCBI Taxonomy" id="3053982"/>
    <lineage>
        <taxon>Bacteria</taxon>
        <taxon>Pseudomonadati</taxon>
        <taxon>Pseudomonadota</taxon>
        <taxon>Gammaproteobacteria</taxon>
        <taxon>Enterobacterales</taxon>
        <taxon>Morganellaceae</taxon>
        <taxon>Providencia</taxon>
    </lineage>
</organism>
<sequence length="137" mass="15192">MDLLPIANLFVSSLSAISSMIQAYNSSKVTDKALNKAQKRLNEPLKIGGTTISQVIDCDLLIKLSSKAEQEARALISLISKTNDTELLTQSIREASARLCFYLSQIKFYNNGDLPTIRLNELWISHRCDDDKGACNV</sequence>